<dbReference type="InterPro" id="IPR001525">
    <property type="entry name" value="C5_MeTfrase"/>
</dbReference>
<organism evidence="4 5">
    <name type="scientific">Durusdinium trenchii</name>
    <dbReference type="NCBI Taxonomy" id="1381693"/>
    <lineage>
        <taxon>Eukaryota</taxon>
        <taxon>Sar</taxon>
        <taxon>Alveolata</taxon>
        <taxon>Dinophyceae</taxon>
        <taxon>Suessiales</taxon>
        <taxon>Symbiodiniaceae</taxon>
        <taxon>Durusdinium</taxon>
    </lineage>
</organism>
<dbReference type="Pfam" id="PF00145">
    <property type="entry name" value="DNA_methylase"/>
    <property type="match status" value="1"/>
</dbReference>
<comment type="caution">
    <text evidence="4">The sequence shown here is derived from an EMBL/GenBank/DDBJ whole genome shotgun (WGS) entry which is preliminary data.</text>
</comment>
<evidence type="ECO:0008006" key="6">
    <source>
        <dbReference type="Google" id="ProtNLM"/>
    </source>
</evidence>
<feature type="compositionally biased region" description="Basic and acidic residues" evidence="3">
    <location>
        <begin position="47"/>
        <end position="68"/>
    </location>
</feature>
<name>A0ABP0SSB8_9DINO</name>
<dbReference type="Gene3D" id="3.40.50.150">
    <property type="entry name" value="Vaccinia Virus protein VP39"/>
    <property type="match status" value="1"/>
</dbReference>
<sequence>MEYSKKRALEGIMSFIDAWSPRVPEPAGAPGVKRKVESFEDPTGIDKALEKAKKAATEKKEAHGESGRGPKGSVGARLERRAAERREQQRKKEEEKKKESRGRSRSRKRRPSDAAVEGSGDQSGRQQLDISTASGIDTSRKLVLREREEKSSKAGSRQPEAVKEPRAGASSPFRRSAKRDRSPRGSQGETRRVVLREAKEVRLAEGDMAEEGKGLERSQESDSGSESSEEGFEALPAKSNPEESDGDWENLSVDLEAGVEESLAIMQRWLKSEECGGLSISQTGGLLASVCMRSGTNLGEYLKRSIEPGSDDGNKGRKGEVLPLPLWADGKEQLRSLFESGDFRKFGGLRFMPPVFGVFDYLWKDISDGEVMIELGAKSVEEILMAGLREMRALEEEEDDVGGEGINLDAPQSVLVFDFFAGIGGLSRALELAGQKVDHVVVIEKDPECRRLNKTRWPGCDVITDITRVTKGEIEKYMRSVPGLTGGLSKLNVNRIHLQDPRSQLFYKYVEILGWIEDLAREMKVWSVLMVGNVVGDEEDIREMKFNEELEPLGSVCDEGWFWAAAEVNKNLRLPTFTRAIPRRNPPKEPAGLQSCDRSTIDRWKEDRMKFPPYTYRPEFLFHHATGEEVKRVASATKRERLMGYPTGYTLALFRKEAETEEEKRKQTVAREAAIGNSFHTVVVACLMDLWLWKKQA</sequence>
<evidence type="ECO:0000256" key="3">
    <source>
        <dbReference type="SAM" id="MobiDB-lite"/>
    </source>
</evidence>
<dbReference type="EMBL" id="CAXAMN010028128">
    <property type="protein sequence ID" value="CAK9115233.1"/>
    <property type="molecule type" value="Genomic_DNA"/>
</dbReference>
<proteinExistence type="predicted"/>
<reference evidence="4 5" key="1">
    <citation type="submission" date="2024-02" db="EMBL/GenBank/DDBJ databases">
        <authorList>
            <person name="Chen Y."/>
            <person name="Shah S."/>
            <person name="Dougan E. K."/>
            <person name="Thang M."/>
            <person name="Chan C."/>
        </authorList>
    </citation>
    <scope>NUCLEOTIDE SEQUENCE [LARGE SCALE GENOMIC DNA]</scope>
</reference>
<dbReference type="InterPro" id="IPR029063">
    <property type="entry name" value="SAM-dependent_MTases_sf"/>
</dbReference>
<evidence type="ECO:0000313" key="4">
    <source>
        <dbReference type="EMBL" id="CAK9115233.1"/>
    </source>
</evidence>
<feature type="compositionally biased region" description="Basic and acidic residues" evidence="3">
    <location>
        <begin position="179"/>
        <end position="220"/>
    </location>
</feature>
<evidence type="ECO:0000256" key="1">
    <source>
        <dbReference type="ARBA" id="ARBA00022603"/>
    </source>
</evidence>
<feature type="compositionally biased region" description="Basic and acidic residues" evidence="3">
    <location>
        <begin position="138"/>
        <end position="152"/>
    </location>
</feature>
<keyword evidence="5" id="KW-1185">Reference proteome</keyword>
<dbReference type="Proteomes" id="UP001642484">
    <property type="component" value="Unassembled WGS sequence"/>
</dbReference>
<accession>A0ABP0SSB8</accession>
<feature type="compositionally biased region" description="Basic and acidic residues" evidence="3">
    <location>
        <begin position="77"/>
        <end position="102"/>
    </location>
</feature>
<keyword evidence="2" id="KW-0808">Transferase</keyword>
<evidence type="ECO:0000313" key="5">
    <source>
        <dbReference type="Proteomes" id="UP001642484"/>
    </source>
</evidence>
<dbReference type="SUPFAM" id="SSF53335">
    <property type="entry name" value="S-adenosyl-L-methionine-dependent methyltransferases"/>
    <property type="match status" value="1"/>
</dbReference>
<protein>
    <recommendedName>
        <fullName evidence="6">DNA (cytosine-5-)-methyltransferase</fullName>
    </recommendedName>
</protein>
<keyword evidence="1" id="KW-0489">Methyltransferase</keyword>
<feature type="compositionally biased region" description="Polar residues" evidence="3">
    <location>
        <begin position="120"/>
        <end position="137"/>
    </location>
</feature>
<feature type="region of interest" description="Disordered" evidence="3">
    <location>
        <begin position="19"/>
        <end position="248"/>
    </location>
</feature>
<gene>
    <name evidence="4" type="ORF">CCMP2556_LOCUS53258</name>
</gene>
<evidence type="ECO:0000256" key="2">
    <source>
        <dbReference type="ARBA" id="ARBA00022679"/>
    </source>
</evidence>